<dbReference type="SUPFAM" id="SSF46785">
    <property type="entry name" value="Winged helix' DNA-binding domain"/>
    <property type="match status" value="1"/>
</dbReference>
<dbReference type="InterPro" id="IPR005471">
    <property type="entry name" value="Tscrpt_reg_IclR_N"/>
</dbReference>
<dbReference type="RefSeq" id="WP_010838162.1">
    <property type="nucleotide sequence ID" value="NZ_QRCM01000001.1"/>
</dbReference>
<name>A0A6P2CMD6_9NOCA</name>
<evidence type="ECO:0000256" key="3">
    <source>
        <dbReference type="ARBA" id="ARBA00023163"/>
    </source>
</evidence>
<protein>
    <submittedName>
        <fullName evidence="6">IclR family transcriptional regulator</fullName>
    </submittedName>
</protein>
<dbReference type="PANTHER" id="PTHR30136">
    <property type="entry name" value="HELIX-TURN-HELIX TRANSCRIPTIONAL REGULATOR, ICLR FAMILY"/>
    <property type="match status" value="1"/>
</dbReference>
<keyword evidence="2" id="KW-0238">DNA-binding</keyword>
<evidence type="ECO:0000313" key="7">
    <source>
        <dbReference type="Proteomes" id="UP000471120"/>
    </source>
</evidence>
<reference evidence="6 7" key="1">
    <citation type="submission" date="2018-07" db="EMBL/GenBank/DDBJ databases">
        <title>Genome sequence of Rhodococcus rhodnii ATCC 35071 from Rhodnius prolixus.</title>
        <authorList>
            <person name="Patel V."/>
            <person name="Vogel K.J."/>
        </authorList>
    </citation>
    <scope>NUCLEOTIDE SEQUENCE [LARGE SCALE GENOMIC DNA]</scope>
    <source>
        <strain evidence="6 7">ATCC 35071</strain>
    </source>
</reference>
<dbReference type="SMART" id="SM00346">
    <property type="entry name" value="HTH_ICLR"/>
    <property type="match status" value="1"/>
</dbReference>
<dbReference type="EMBL" id="QRCM01000001">
    <property type="protein sequence ID" value="TXG92168.1"/>
    <property type="molecule type" value="Genomic_DNA"/>
</dbReference>
<dbReference type="InterPro" id="IPR014757">
    <property type="entry name" value="Tscrpt_reg_IclR_C"/>
</dbReference>
<dbReference type="Pfam" id="PF09339">
    <property type="entry name" value="HTH_IclR"/>
    <property type="match status" value="1"/>
</dbReference>
<dbReference type="GO" id="GO:0003677">
    <property type="term" value="F:DNA binding"/>
    <property type="evidence" value="ECO:0007669"/>
    <property type="project" value="UniProtKB-KW"/>
</dbReference>
<sequence length="253" mass="27327">MSVESLAPHPTAPTAVLDRVSSVLNAFDGPGRLTLSDVVRRTGLPRSSAHRMLDQLVQMRWLRRSGRDYELGMGLIELGSLALAQDRVHTAAMPTLHELHRMTGYVVHLAVLDGSDIVYLEKIGGRLGGSVPTRSGGRRPARRTAVGKVLLAGRETADPELAQIRERGIALEREESLRGFGCIAAPIGPAEEAVAAISLCGPIRAMPFDHRLTNPVRAAATRIWHDYREQLVGVAPAVGSRRGWPSAPRAHSA</sequence>
<proteinExistence type="predicted"/>
<evidence type="ECO:0000256" key="2">
    <source>
        <dbReference type="ARBA" id="ARBA00023125"/>
    </source>
</evidence>
<dbReference type="InterPro" id="IPR036388">
    <property type="entry name" value="WH-like_DNA-bd_sf"/>
</dbReference>
<dbReference type="GO" id="GO:0003700">
    <property type="term" value="F:DNA-binding transcription factor activity"/>
    <property type="evidence" value="ECO:0007669"/>
    <property type="project" value="TreeGrafter"/>
</dbReference>
<organism evidence="6 7">
    <name type="scientific">Rhodococcus rhodnii</name>
    <dbReference type="NCBI Taxonomy" id="38312"/>
    <lineage>
        <taxon>Bacteria</taxon>
        <taxon>Bacillati</taxon>
        <taxon>Actinomycetota</taxon>
        <taxon>Actinomycetes</taxon>
        <taxon>Mycobacteriales</taxon>
        <taxon>Nocardiaceae</taxon>
        <taxon>Rhodococcus</taxon>
    </lineage>
</organism>
<gene>
    <name evidence="6" type="ORF">DW322_20835</name>
</gene>
<dbReference type="Pfam" id="PF01614">
    <property type="entry name" value="IclR_C"/>
    <property type="match status" value="2"/>
</dbReference>
<dbReference type="Gene3D" id="3.30.450.40">
    <property type="match status" value="2"/>
</dbReference>
<keyword evidence="1" id="KW-0805">Transcription regulation</keyword>
<feature type="domain" description="HTH iclR-type" evidence="4">
    <location>
        <begin position="14"/>
        <end position="73"/>
    </location>
</feature>
<dbReference type="InterPro" id="IPR036390">
    <property type="entry name" value="WH_DNA-bd_sf"/>
</dbReference>
<dbReference type="PANTHER" id="PTHR30136:SF24">
    <property type="entry name" value="HTH-TYPE TRANSCRIPTIONAL REPRESSOR ALLR"/>
    <property type="match status" value="1"/>
</dbReference>
<dbReference type="GO" id="GO:0045892">
    <property type="term" value="P:negative regulation of DNA-templated transcription"/>
    <property type="evidence" value="ECO:0007669"/>
    <property type="project" value="TreeGrafter"/>
</dbReference>
<accession>A0A6P2CMD6</accession>
<dbReference type="Gene3D" id="1.10.10.10">
    <property type="entry name" value="Winged helix-like DNA-binding domain superfamily/Winged helix DNA-binding domain"/>
    <property type="match status" value="1"/>
</dbReference>
<dbReference type="InterPro" id="IPR029016">
    <property type="entry name" value="GAF-like_dom_sf"/>
</dbReference>
<dbReference type="PROSITE" id="PS51077">
    <property type="entry name" value="HTH_ICLR"/>
    <property type="match status" value="1"/>
</dbReference>
<dbReference type="AlphaFoldDB" id="A0A6P2CMD6"/>
<feature type="domain" description="IclR-ED" evidence="5">
    <location>
        <begin position="74"/>
        <end position="244"/>
    </location>
</feature>
<dbReference type="SUPFAM" id="SSF55781">
    <property type="entry name" value="GAF domain-like"/>
    <property type="match status" value="1"/>
</dbReference>
<dbReference type="PROSITE" id="PS51078">
    <property type="entry name" value="ICLR_ED"/>
    <property type="match status" value="1"/>
</dbReference>
<evidence type="ECO:0000259" key="4">
    <source>
        <dbReference type="PROSITE" id="PS51077"/>
    </source>
</evidence>
<evidence type="ECO:0000259" key="5">
    <source>
        <dbReference type="PROSITE" id="PS51078"/>
    </source>
</evidence>
<evidence type="ECO:0000256" key="1">
    <source>
        <dbReference type="ARBA" id="ARBA00023015"/>
    </source>
</evidence>
<comment type="caution">
    <text evidence="6">The sequence shown here is derived from an EMBL/GenBank/DDBJ whole genome shotgun (WGS) entry which is preliminary data.</text>
</comment>
<evidence type="ECO:0000313" key="6">
    <source>
        <dbReference type="EMBL" id="TXG92168.1"/>
    </source>
</evidence>
<dbReference type="Proteomes" id="UP000471120">
    <property type="component" value="Unassembled WGS sequence"/>
</dbReference>
<keyword evidence="3" id="KW-0804">Transcription</keyword>
<dbReference type="InterPro" id="IPR050707">
    <property type="entry name" value="HTH_MetabolicPath_Reg"/>
</dbReference>